<evidence type="ECO:0000313" key="3">
    <source>
        <dbReference type="Proteomes" id="UP000588586"/>
    </source>
</evidence>
<reference evidence="2 3" key="1">
    <citation type="submission" date="2020-04" db="EMBL/GenBank/DDBJ databases">
        <title>Knoellia sp. isolate from air conditioner.</title>
        <authorList>
            <person name="Chea S."/>
            <person name="Kim D.-U."/>
        </authorList>
    </citation>
    <scope>NUCLEOTIDE SEQUENCE [LARGE SCALE GENOMIC DNA]</scope>
    <source>
        <strain evidence="2 3">DB2414S</strain>
    </source>
</reference>
<feature type="transmembrane region" description="Helical" evidence="1">
    <location>
        <begin position="125"/>
        <end position="145"/>
    </location>
</feature>
<sequence>MSASAALAAYVIAVNLFVASRGLDRTDEGMYLNAIRHPGDDVATVLLFGYVYHPAYAALGGDIVRLRWFGMLLTVVVGAVSAWALLGLPRLVGRLMSRGARVVLAGVIGATGLFVYLSMPLSPGYNSLALQALLVVATGLGLAMFGGGWRAGVGWGLIGVGGWLVFLAKPTSAAAVAGLLVVVALVNVGRWLHGLPWAVLGLGLAAAPLLLTTSVGSLYERIVAGAEVSRANGSHDELIRWDAFLDDRAFAFPAVAVVGLVALGISFAHLRLPAWLAWPPLLLAVAVAGFASWWWIRTDQTPLVIAHAPTMSLALLALPVLAVLPRWAAPVRGVAGGRSRERVAVGSFVVFLVLLPLTAAFGSNNNLWVAQGRMTVFWVLATTLLLVRRSTLLGTIPALATQLLLAAYMVGAVLSPYRYPSALAAETPAQLTASGATGRLTAEDTRHLGELLALGSRLGIDDDTWILDLTGENPGLIHSLGARAVGQAWILGGYPRSAAGAELVLRLDACRLRTALVMDAPEGPRRLDPSVLEAVGLSLERDYEEVGTFQWMRWEGSTQSARFIPGRILQPKEELRVVGCSEQH</sequence>
<keyword evidence="3" id="KW-1185">Reference proteome</keyword>
<feature type="transmembrane region" description="Helical" evidence="1">
    <location>
        <begin position="343"/>
        <end position="362"/>
    </location>
</feature>
<evidence type="ECO:0000313" key="2">
    <source>
        <dbReference type="EMBL" id="NNM47724.1"/>
    </source>
</evidence>
<feature type="transmembrane region" description="Helical" evidence="1">
    <location>
        <begin position="68"/>
        <end position="88"/>
    </location>
</feature>
<evidence type="ECO:0000256" key="1">
    <source>
        <dbReference type="SAM" id="Phobius"/>
    </source>
</evidence>
<feature type="transmembrane region" description="Helical" evidence="1">
    <location>
        <begin position="250"/>
        <end position="268"/>
    </location>
</feature>
<feature type="transmembrane region" description="Helical" evidence="1">
    <location>
        <begin position="399"/>
        <end position="419"/>
    </location>
</feature>
<gene>
    <name evidence="2" type="ORF">HJG52_17160</name>
</gene>
<accession>A0A849HMG4</accession>
<dbReference type="EMBL" id="JABEPQ010000004">
    <property type="protein sequence ID" value="NNM47724.1"/>
    <property type="molecule type" value="Genomic_DNA"/>
</dbReference>
<proteinExistence type="predicted"/>
<keyword evidence="1" id="KW-1133">Transmembrane helix</keyword>
<dbReference type="RefSeq" id="WP_171244832.1">
    <property type="nucleotide sequence ID" value="NZ_JABEPQ010000004.1"/>
</dbReference>
<dbReference type="AlphaFoldDB" id="A0A849HMG4"/>
<feature type="transmembrane region" description="Helical" evidence="1">
    <location>
        <begin position="302"/>
        <end position="323"/>
    </location>
</feature>
<comment type="caution">
    <text evidence="2">The sequence shown here is derived from an EMBL/GenBank/DDBJ whole genome shotgun (WGS) entry which is preliminary data.</text>
</comment>
<feature type="transmembrane region" description="Helical" evidence="1">
    <location>
        <begin position="275"/>
        <end position="296"/>
    </location>
</feature>
<protein>
    <submittedName>
        <fullName evidence="2">Uncharacterized protein</fullName>
    </submittedName>
</protein>
<keyword evidence="1" id="KW-0472">Membrane</keyword>
<dbReference type="Proteomes" id="UP000588586">
    <property type="component" value="Unassembled WGS sequence"/>
</dbReference>
<keyword evidence="1" id="KW-0812">Transmembrane</keyword>
<name>A0A849HMG4_9MICO</name>
<organism evidence="2 3">
    <name type="scientific">Knoellia koreensis</name>
    <dbReference type="NCBI Taxonomy" id="2730921"/>
    <lineage>
        <taxon>Bacteria</taxon>
        <taxon>Bacillati</taxon>
        <taxon>Actinomycetota</taxon>
        <taxon>Actinomycetes</taxon>
        <taxon>Micrococcales</taxon>
        <taxon>Intrasporangiaceae</taxon>
        <taxon>Knoellia</taxon>
    </lineage>
</organism>
<feature type="transmembrane region" description="Helical" evidence="1">
    <location>
        <begin position="199"/>
        <end position="219"/>
    </location>
</feature>
<feature type="transmembrane region" description="Helical" evidence="1">
    <location>
        <begin position="100"/>
        <end position="119"/>
    </location>
</feature>